<keyword evidence="1" id="KW-0472">Membrane</keyword>
<organism evidence="3 4">
    <name type="scientific">Acinetobacter sedimenti</name>
    <dbReference type="NCBI Taxonomy" id="2919922"/>
    <lineage>
        <taxon>Bacteria</taxon>
        <taxon>Pseudomonadati</taxon>
        <taxon>Pseudomonadota</taxon>
        <taxon>Gammaproteobacteria</taxon>
        <taxon>Moraxellales</taxon>
        <taxon>Moraxellaceae</taxon>
        <taxon>Acinetobacter</taxon>
    </lineage>
</organism>
<keyword evidence="4" id="KW-1185">Reference proteome</keyword>
<dbReference type="InterPro" id="IPR053147">
    <property type="entry name" value="Hsp_HslJ-like"/>
</dbReference>
<keyword evidence="1" id="KW-0812">Transmembrane</keyword>
<dbReference type="PANTHER" id="PTHR35535">
    <property type="entry name" value="HEAT SHOCK PROTEIN HSLJ"/>
    <property type="match status" value="1"/>
</dbReference>
<sequence length="189" mass="20986">MQKLSTVQASAQQDVKSSIKHALVFSIMTLLMTAFLLTACQSAPQQSKSKSQATKTTNTGLTRLEISKRTVPIIKSKDGVQDIPWTITQVKYKKALYFNQMPNILLQSNSLRLIGSTGCNALFGQYQINVANRTITMDASAGHQTCNNALAQEADLMDALKRVEKFEITAQGIRFYDANRQIVIQAEQR</sequence>
<feature type="transmembrane region" description="Helical" evidence="1">
    <location>
        <begin position="21"/>
        <end position="39"/>
    </location>
</feature>
<dbReference type="RefSeq" id="WP_241570833.1">
    <property type="nucleotide sequence ID" value="NZ_JAKUML010000005.1"/>
</dbReference>
<reference evidence="3" key="1">
    <citation type="submission" date="2022-02" db="EMBL/GenBank/DDBJ databases">
        <title>Acinetobacter A3.8 sp. nov., isolated from Sediment (Zhairuo Island).</title>
        <authorList>
            <person name="Zheng K."/>
        </authorList>
    </citation>
    <scope>NUCLEOTIDE SEQUENCE</scope>
    <source>
        <strain evidence="3">A3.8</strain>
    </source>
</reference>
<dbReference type="PANTHER" id="PTHR35535:SF2">
    <property type="entry name" value="DUF306 DOMAIN-CONTAINING PROTEIN"/>
    <property type="match status" value="1"/>
</dbReference>
<dbReference type="Gene3D" id="2.40.128.270">
    <property type="match status" value="1"/>
</dbReference>
<comment type="caution">
    <text evidence="3">The sequence shown here is derived from an EMBL/GenBank/DDBJ whole genome shotgun (WGS) entry which is preliminary data.</text>
</comment>
<accession>A0A9X2B5Y9</accession>
<proteinExistence type="predicted"/>
<dbReference type="Proteomes" id="UP001139701">
    <property type="component" value="Unassembled WGS sequence"/>
</dbReference>
<protein>
    <submittedName>
        <fullName evidence="3">META domain-containing protein</fullName>
    </submittedName>
</protein>
<evidence type="ECO:0000313" key="4">
    <source>
        <dbReference type="Proteomes" id="UP001139701"/>
    </source>
</evidence>
<dbReference type="InterPro" id="IPR038670">
    <property type="entry name" value="HslJ-like_sf"/>
</dbReference>
<dbReference type="Pfam" id="PF03724">
    <property type="entry name" value="META"/>
    <property type="match status" value="1"/>
</dbReference>
<dbReference type="EMBL" id="JAKUML010000005">
    <property type="protein sequence ID" value="MCJ8146138.1"/>
    <property type="molecule type" value="Genomic_DNA"/>
</dbReference>
<evidence type="ECO:0000256" key="1">
    <source>
        <dbReference type="SAM" id="Phobius"/>
    </source>
</evidence>
<evidence type="ECO:0000313" key="3">
    <source>
        <dbReference type="EMBL" id="MCJ8146138.1"/>
    </source>
</evidence>
<gene>
    <name evidence="3" type="ORF">MKI79_04305</name>
</gene>
<keyword evidence="1" id="KW-1133">Transmembrane helix</keyword>
<dbReference type="AlphaFoldDB" id="A0A9X2B5Y9"/>
<dbReference type="InterPro" id="IPR005184">
    <property type="entry name" value="DUF306_Meta_HslJ"/>
</dbReference>
<name>A0A9X2B5Y9_9GAMM</name>
<feature type="domain" description="DUF306" evidence="2">
    <location>
        <begin position="81"/>
        <end position="181"/>
    </location>
</feature>
<evidence type="ECO:0000259" key="2">
    <source>
        <dbReference type="Pfam" id="PF03724"/>
    </source>
</evidence>